<evidence type="ECO:0000256" key="10">
    <source>
        <dbReference type="ARBA" id="ARBA00047754"/>
    </source>
</evidence>
<keyword evidence="8" id="KW-1015">Disulfide bond</keyword>
<feature type="compositionally biased region" description="Basic and acidic residues" evidence="13">
    <location>
        <begin position="1171"/>
        <end position="1183"/>
    </location>
</feature>
<evidence type="ECO:0000256" key="2">
    <source>
        <dbReference type="ARBA" id="ARBA00012274"/>
    </source>
</evidence>
<keyword evidence="6 12" id="KW-0560">Oxidoreductase</keyword>
<keyword evidence="14" id="KW-1133">Transmembrane helix</keyword>
<keyword evidence="7 12" id="KW-0215">Deoxyribonucleotide synthesis</keyword>
<comment type="similarity">
    <text evidence="1 12">Belongs to the ribonucleoside diphosphate reductase large chain family.</text>
</comment>
<dbReference type="FunFam" id="3.20.70.20:FF:000001">
    <property type="entry name" value="Ribonucleoside-diphosphate reductase"/>
    <property type="match status" value="1"/>
</dbReference>
<dbReference type="InterPro" id="IPR013346">
    <property type="entry name" value="NrdE_NrdA_C"/>
</dbReference>
<feature type="region of interest" description="Disordered" evidence="13">
    <location>
        <begin position="1393"/>
        <end position="1424"/>
    </location>
</feature>
<evidence type="ECO:0000256" key="3">
    <source>
        <dbReference type="ARBA" id="ARBA00022533"/>
    </source>
</evidence>
<dbReference type="PRINTS" id="PR01183">
    <property type="entry name" value="RIBORDTASEM1"/>
</dbReference>
<protein>
    <recommendedName>
        <fullName evidence="2 12">Ribonucleoside-diphosphate reductase</fullName>
        <ecNumber evidence="2 12">1.17.4.1</ecNumber>
    </recommendedName>
</protein>
<keyword evidence="17" id="KW-1185">Reference proteome</keyword>
<sequence>MSLLLRSRASFVCPSRSKLPYAYLQLPPSCRAFHASPRPQFLETVVTPAHTLFEGLHLLTGLPWAYTIPLAALTIRTVVVLPLNIYARSINRKQIALAPLIESWKPQLKREAMQEVGHLGPVVVTSTLMKKVRRKMKEVYSRWGCETWRNYAHFLQLPVFLIAIEALRMMCGTHEGLLGLIVAGISGGEATTEASNLKAWLEPGFATGGALWFPDLTVADPELRLPFMLSGSLLYNFVSWKDKNPTIWQTRLRRSLGLVALAAGPLTFQVPSAILLYWISSSLIAHASSISLFVCLLNPSINKTFQHAIMYVWKRDGRKERVQFDKITARVSRLCYGLDADHVDAAAITQKVISGVYQGVTTIELDNLAAETAAYMTVTHPDYAILAARIAVSNLHKQTKKQFSSVISDLYHYVNPRNQKLSPMISKQTYECVIKHEEELNSAIVYDRDFNYQYFGFKTLERSYLLRLDGKICERPQHMIMRVAVGIHGEDIESAIETYNLMSSKFFTHASPTLFAAGTPQAQLSSCFLIDMKEDSIDGIYDTLKTCAMISKNAGGIGLNVHRIRATGAYIAGTNGNSNGIVPMLRVFNNTARYVDQGGNKRPGAFAIYLEPWHADVFEYLDLRKNHGKEEVRARDLFYALWIPDLFMKRVEKNGEWTLMCPNECPGLADVYGDEFETLYEKYEKEGKGRKTIKAQKLWYSILEAQTETGNPFMLYKDACNRKSNQKNLGTIRSSNLCTEIVEYCAPDEVAVCNLASLALPTYVDMNSGTYDFQKLHDVCQVVVKNLNKIIDINYYPVPEARKSNFRHRPIALGVQGLADAFLALRLPFDSPEAKHLNIQIFETIYHAALTASVELAKVDGTYETYEGSPASKGELQYDMWGVTPTDLWDWDSLKQQIKQHGIRNSLLVAPMPTASTSQILGFNECFEPYTSNIYSRRVLAGEFQVVNPWLLKDLVDMGLWSDNMKNRIIADGGSIQNIPNIPADIKALYKTVWEISQRTIVQMAADRGAFIDQSQSMNIHMKDPTMGKITSMHFAGWKLGLKTGMYYLRTMAASAPIQFTVDQEALLVADTNVARERTAKKRSPPSANYSSQSSPRPMYIKQSPNSTSAPNGVPTPTTTPPPASENKKFTPVAAPAFEADTKKENSPKALVTEPATAPPKEEELPAPAVTEKKQEEDKKEESEDREQDIYADAVLACSIENKDAFPPTLSRQINGILTNCHGVITQIKTTLEKYSKLGLNSGAEWSITGKGDMDKLWSTLEAHRSALDIALDMAALYMSREIKADTQELRIESAAVKQDTSHIIALLTERIEEVKHTPHQGSTGIMLQRYMDELSIYAESAFGDMGQEESIDWDGELSTVCQDAIYEETEEPDPPTFLDESAAEFRRSEYMNSRVGSPDDQGKEAAGSVTHANAQPHHLNPEPVPYNGQFQASVAENIIPIVPSAPHALGLGQKLDIQSLGKPEHHHLYQRVRRLQYHLINSSNNLKTASMARERRKALPLKQREILDEKLRAAVEYIASLTDLASYIGPVLEAGADLDVKIRQPLNSYEPGVSVLSKAVQHGAIEGARVLMECSATVDLWLIRDAVKTGSLEMVRLLIGYEKETTRMSISSCVFLVDVYFNALLDTIGLEQIKHPAIEIARCLLNRIDAH</sequence>
<comment type="function">
    <text evidence="9 12">Provides the precursors necessary for DNA synthesis. Catalyzes the biosynthesis of deoxyribonucleotides from the corresponding ribonucleotides.</text>
</comment>
<evidence type="ECO:0000256" key="12">
    <source>
        <dbReference type="RuleBase" id="RU003410"/>
    </source>
</evidence>
<reference evidence="16 17" key="1">
    <citation type="submission" date="2020-03" db="EMBL/GenBank/DDBJ databases">
        <title>Draft Genome Sequence of Cudoniella acicularis.</title>
        <authorList>
            <person name="Buettner E."/>
            <person name="Kellner H."/>
        </authorList>
    </citation>
    <scope>NUCLEOTIDE SEQUENCE [LARGE SCALE GENOMIC DNA]</scope>
    <source>
        <strain evidence="16 17">DSM 108380</strain>
    </source>
</reference>
<dbReference type="Pfam" id="PF00317">
    <property type="entry name" value="Ribonuc_red_lgN"/>
    <property type="match status" value="1"/>
</dbReference>
<proteinExistence type="inferred from homology"/>
<dbReference type="CDD" id="cd01679">
    <property type="entry name" value="RNR_I"/>
    <property type="match status" value="1"/>
</dbReference>
<dbReference type="PROSITE" id="PS51161">
    <property type="entry name" value="ATP_CONE"/>
    <property type="match status" value="1"/>
</dbReference>
<dbReference type="GO" id="GO:0009263">
    <property type="term" value="P:deoxyribonucleotide biosynthetic process"/>
    <property type="evidence" value="ECO:0007669"/>
    <property type="project" value="UniProtKB-KW"/>
</dbReference>
<keyword evidence="14" id="KW-0812">Transmembrane</keyword>
<name>A0A8H4VY63_9HELO</name>
<dbReference type="GO" id="GO:0004748">
    <property type="term" value="F:ribonucleoside-diphosphate reductase activity, thioredoxin disulfide as acceptor"/>
    <property type="evidence" value="ECO:0007669"/>
    <property type="project" value="UniProtKB-EC"/>
</dbReference>
<evidence type="ECO:0000256" key="11">
    <source>
        <dbReference type="PROSITE-ProRule" id="PRU00492"/>
    </source>
</evidence>
<keyword evidence="4 11" id="KW-0547">Nucleotide-binding</keyword>
<evidence type="ECO:0000313" key="16">
    <source>
        <dbReference type="EMBL" id="KAF4624660.1"/>
    </source>
</evidence>
<dbReference type="InterPro" id="IPR000788">
    <property type="entry name" value="RNR_lg_C"/>
</dbReference>
<evidence type="ECO:0000256" key="1">
    <source>
        <dbReference type="ARBA" id="ARBA00010406"/>
    </source>
</evidence>
<comment type="catalytic activity">
    <reaction evidence="10 12">
        <text>a 2'-deoxyribonucleoside 5'-diphosphate + [thioredoxin]-disulfide + H2O = a ribonucleoside 5'-diphosphate + [thioredoxin]-dithiol</text>
        <dbReference type="Rhea" id="RHEA:23252"/>
        <dbReference type="Rhea" id="RHEA-COMP:10698"/>
        <dbReference type="Rhea" id="RHEA-COMP:10700"/>
        <dbReference type="ChEBI" id="CHEBI:15377"/>
        <dbReference type="ChEBI" id="CHEBI:29950"/>
        <dbReference type="ChEBI" id="CHEBI:50058"/>
        <dbReference type="ChEBI" id="CHEBI:57930"/>
        <dbReference type="ChEBI" id="CHEBI:73316"/>
        <dbReference type="EC" id="1.17.4.1"/>
    </reaction>
</comment>
<dbReference type="PROSITE" id="PS00089">
    <property type="entry name" value="RIBORED_LARGE"/>
    <property type="match status" value="1"/>
</dbReference>
<dbReference type="InterPro" id="IPR005144">
    <property type="entry name" value="ATP-cone_dom"/>
</dbReference>
<evidence type="ECO:0000256" key="7">
    <source>
        <dbReference type="ARBA" id="ARBA00023116"/>
    </source>
</evidence>
<accession>A0A8H4VY63</accession>
<dbReference type="Proteomes" id="UP000566819">
    <property type="component" value="Unassembled WGS sequence"/>
</dbReference>
<dbReference type="InterPro" id="IPR039718">
    <property type="entry name" value="Rrm1"/>
</dbReference>
<evidence type="ECO:0000256" key="13">
    <source>
        <dbReference type="SAM" id="MobiDB-lite"/>
    </source>
</evidence>
<dbReference type="EMBL" id="JAAMPI010001590">
    <property type="protein sequence ID" value="KAF4624660.1"/>
    <property type="molecule type" value="Genomic_DNA"/>
</dbReference>
<dbReference type="SUPFAM" id="SSF51998">
    <property type="entry name" value="PFL-like glycyl radical enzymes"/>
    <property type="match status" value="1"/>
</dbReference>
<feature type="transmembrane region" description="Helical" evidence="14">
    <location>
        <begin position="64"/>
        <end position="87"/>
    </location>
</feature>
<evidence type="ECO:0000256" key="6">
    <source>
        <dbReference type="ARBA" id="ARBA00023002"/>
    </source>
</evidence>
<dbReference type="InterPro" id="IPR008926">
    <property type="entry name" value="RNR_R1-su_N"/>
</dbReference>
<dbReference type="OrthoDB" id="3000483at2759"/>
<evidence type="ECO:0000256" key="5">
    <source>
        <dbReference type="ARBA" id="ARBA00022840"/>
    </source>
</evidence>
<evidence type="ECO:0000256" key="8">
    <source>
        <dbReference type="ARBA" id="ARBA00023157"/>
    </source>
</evidence>
<dbReference type="EC" id="1.17.4.1" evidence="2 12"/>
<dbReference type="CDD" id="cd20069">
    <property type="entry name" value="5TM_Oxa1-like"/>
    <property type="match status" value="1"/>
</dbReference>
<gene>
    <name evidence="16" type="ORF">G7Y89_g13508</name>
</gene>
<feature type="domain" description="ATP-cone" evidence="15">
    <location>
        <begin position="310"/>
        <end position="401"/>
    </location>
</feature>
<dbReference type="Gene3D" id="3.20.70.20">
    <property type="match status" value="1"/>
</dbReference>
<dbReference type="NCBIfam" id="TIGR02506">
    <property type="entry name" value="NrdE_NrdA"/>
    <property type="match status" value="1"/>
</dbReference>
<dbReference type="UniPathway" id="UPA00326"/>
<dbReference type="GO" id="GO:0005971">
    <property type="term" value="C:ribonucleoside-diphosphate reductase complex"/>
    <property type="evidence" value="ECO:0007669"/>
    <property type="project" value="TreeGrafter"/>
</dbReference>
<dbReference type="Pfam" id="PF03477">
    <property type="entry name" value="ATP-cone"/>
    <property type="match status" value="1"/>
</dbReference>
<feature type="transmembrane region" description="Helical" evidence="14">
    <location>
        <begin position="256"/>
        <end position="279"/>
    </location>
</feature>
<evidence type="ECO:0000256" key="14">
    <source>
        <dbReference type="SAM" id="Phobius"/>
    </source>
</evidence>
<dbReference type="GO" id="GO:0005524">
    <property type="term" value="F:ATP binding"/>
    <property type="evidence" value="ECO:0007669"/>
    <property type="project" value="UniProtKB-UniRule"/>
</dbReference>
<dbReference type="PANTHER" id="PTHR11573:SF6">
    <property type="entry name" value="RIBONUCLEOSIDE-DIPHOSPHATE REDUCTASE LARGE SUBUNIT"/>
    <property type="match status" value="1"/>
</dbReference>
<evidence type="ECO:0000256" key="9">
    <source>
        <dbReference type="ARBA" id="ARBA00024942"/>
    </source>
</evidence>
<dbReference type="SUPFAM" id="SSF48168">
    <property type="entry name" value="R1 subunit of ribonucleotide reductase, N-terminal domain"/>
    <property type="match status" value="1"/>
</dbReference>
<evidence type="ECO:0000256" key="4">
    <source>
        <dbReference type="ARBA" id="ARBA00022741"/>
    </source>
</evidence>
<keyword evidence="3" id="KW-0021">Allosteric enzyme</keyword>
<keyword evidence="14" id="KW-0472">Membrane</keyword>
<dbReference type="Pfam" id="PF02867">
    <property type="entry name" value="Ribonuc_red_lgC"/>
    <property type="match status" value="1"/>
</dbReference>
<feature type="region of interest" description="Disordered" evidence="13">
    <location>
        <begin position="1077"/>
        <end position="1187"/>
    </location>
</feature>
<dbReference type="InterPro" id="IPR013509">
    <property type="entry name" value="RNR_lsu_N"/>
</dbReference>
<dbReference type="PANTHER" id="PTHR11573">
    <property type="entry name" value="RIBONUCLEOSIDE-DIPHOSPHATE REDUCTASE LARGE CHAIN"/>
    <property type="match status" value="1"/>
</dbReference>
<evidence type="ECO:0000313" key="17">
    <source>
        <dbReference type="Proteomes" id="UP000566819"/>
    </source>
</evidence>
<organism evidence="16 17">
    <name type="scientific">Cudoniella acicularis</name>
    <dbReference type="NCBI Taxonomy" id="354080"/>
    <lineage>
        <taxon>Eukaryota</taxon>
        <taxon>Fungi</taxon>
        <taxon>Dikarya</taxon>
        <taxon>Ascomycota</taxon>
        <taxon>Pezizomycotina</taxon>
        <taxon>Leotiomycetes</taxon>
        <taxon>Helotiales</taxon>
        <taxon>Tricladiaceae</taxon>
        <taxon>Cudoniella</taxon>
    </lineage>
</organism>
<comment type="caution">
    <text evidence="16">The sequence shown here is derived from an EMBL/GenBank/DDBJ whole genome shotgun (WGS) entry which is preliminary data.</text>
</comment>
<keyword evidence="5 11" id="KW-0067">ATP-binding</keyword>
<evidence type="ECO:0000259" key="15">
    <source>
        <dbReference type="PROSITE" id="PS51161"/>
    </source>
</evidence>
<feature type="compositionally biased region" description="Low complexity" evidence="13">
    <location>
        <begin position="1085"/>
        <end position="1098"/>
    </location>
</feature>